<evidence type="ECO:0000256" key="1">
    <source>
        <dbReference type="SAM" id="Phobius"/>
    </source>
</evidence>
<feature type="transmembrane region" description="Helical" evidence="1">
    <location>
        <begin position="40"/>
        <end position="62"/>
    </location>
</feature>
<keyword evidence="1" id="KW-0472">Membrane</keyword>
<protein>
    <recommendedName>
        <fullName evidence="2">ABC transmembrane type-2 domain-containing protein</fullName>
    </recommendedName>
</protein>
<organism evidence="3 4">
    <name type="scientific">Roseovarius gaetbuli</name>
    <dbReference type="NCBI Taxonomy" id="1356575"/>
    <lineage>
        <taxon>Bacteria</taxon>
        <taxon>Pseudomonadati</taxon>
        <taxon>Pseudomonadota</taxon>
        <taxon>Alphaproteobacteria</taxon>
        <taxon>Rhodobacterales</taxon>
        <taxon>Roseobacteraceae</taxon>
        <taxon>Roseovarius</taxon>
    </lineage>
</organism>
<keyword evidence="4" id="KW-1185">Reference proteome</keyword>
<evidence type="ECO:0000313" key="4">
    <source>
        <dbReference type="Proteomes" id="UP000194012"/>
    </source>
</evidence>
<name>A0A1X7ACB8_9RHOB</name>
<sequence length="67" mass="7441">MFPFGGMPRWAQLLGEGLPLTHFLRLVRAIMLKGAQAPDVARPILALVVIVLAYAVVALLRFRRTLD</sequence>
<keyword evidence="1" id="KW-0812">Transmembrane</keyword>
<gene>
    <name evidence="3" type="ORF">ROG8370_03817</name>
</gene>
<keyword evidence="1" id="KW-1133">Transmembrane helix</keyword>
<dbReference type="InterPro" id="IPR047817">
    <property type="entry name" value="ABC2_TM_bact-type"/>
</dbReference>
<dbReference type="EMBL" id="FWFJ01000074">
    <property type="protein sequence ID" value="SLN75763.1"/>
    <property type="molecule type" value="Genomic_DNA"/>
</dbReference>
<proteinExistence type="predicted"/>
<reference evidence="4" key="1">
    <citation type="submission" date="2017-03" db="EMBL/GenBank/DDBJ databases">
        <authorList>
            <person name="Rodrigo-Torres L."/>
            <person name="Arahal R.D."/>
            <person name="Lucena T."/>
        </authorList>
    </citation>
    <scope>NUCLEOTIDE SEQUENCE [LARGE SCALE GENOMIC DNA]</scope>
    <source>
        <strain evidence="4">CECT 8370</strain>
    </source>
</reference>
<dbReference type="AlphaFoldDB" id="A0A1X7ACB8"/>
<dbReference type="PROSITE" id="PS51012">
    <property type="entry name" value="ABC_TM2"/>
    <property type="match status" value="1"/>
</dbReference>
<evidence type="ECO:0000313" key="3">
    <source>
        <dbReference type="EMBL" id="SLN75763.1"/>
    </source>
</evidence>
<evidence type="ECO:0000259" key="2">
    <source>
        <dbReference type="PROSITE" id="PS51012"/>
    </source>
</evidence>
<feature type="domain" description="ABC transmembrane type-2" evidence="2">
    <location>
        <begin position="1"/>
        <end position="65"/>
    </location>
</feature>
<accession>A0A1X7ACB8</accession>
<dbReference type="Proteomes" id="UP000194012">
    <property type="component" value="Unassembled WGS sequence"/>
</dbReference>